<reference evidence="2" key="1">
    <citation type="submission" date="2018-05" db="EMBL/GenBank/DDBJ databases">
        <authorList>
            <person name="Lanie J.A."/>
            <person name="Ng W.-L."/>
            <person name="Kazmierczak K.M."/>
            <person name="Andrzejewski T.M."/>
            <person name="Davidsen T.M."/>
            <person name="Wayne K.J."/>
            <person name="Tettelin H."/>
            <person name="Glass J.I."/>
            <person name="Rusch D."/>
            <person name="Podicherti R."/>
            <person name="Tsui H.-C.T."/>
            <person name="Winkler M.E."/>
        </authorList>
    </citation>
    <scope>NUCLEOTIDE SEQUENCE</scope>
</reference>
<organism evidence="2">
    <name type="scientific">marine metagenome</name>
    <dbReference type="NCBI Taxonomy" id="408172"/>
    <lineage>
        <taxon>unclassified sequences</taxon>
        <taxon>metagenomes</taxon>
        <taxon>ecological metagenomes</taxon>
    </lineage>
</organism>
<dbReference type="GO" id="GO:0004725">
    <property type="term" value="F:protein tyrosine phosphatase activity"/>
    <property type="evidence" value="ECO:0007669"/>
    <property type="project" value="TreeGrafter"/>
</dbReference>
<dbReference type="PANTHER" id="PTHR11717:SF31">
    <property type="entry name" value="LOW MOLECULAR WEIGHT PROTEIN-TYROSINE-PHOSPHATASE ETP-RELATED"/>
    <property type="match status" value="1"/>
</dbReference>
<name>A0A381QS13_9ZZZZ</name>
<proteinExistence type="predicted"/>
<accession>A0A381QS13</accession>
<dbReference type="SMART" id="SM00226">
    <property type="entry name" value="LMWPc"/>
    <property type="match status" value="1"/>
</dbReference>
<dbReference type="AlphaFoldDB" id="A0A381QS13"/>
<evidence type="ECO:0000259" key="1">
    <source>
        <dbReference type="SMART" id="SM00226"/>
    </source>
</evidence>
<dbReference type="Pfam" id="PF01451">
    <property type="entry name" value="LMWPc"/>
    <property type="match status" value="1"/>
</dbReference>
<evidence type="ECO:0000313" key="2">
    <source>
        <dbReference type="EMBL" id="SUZ82151.1"/>
    </source>
</evidence>
<gene>
    <name evidence="2" type="ORF">METZ01_LOCUS35005</name>
</gene>
<dbReference type="InterPro" id="IPR023485">
    <property type="entry name" value="Ptyr_pPase"/>
</dbReference>
<dbReference type="Gene3D" id="3.40.50.2300">
    <property type="match status" value="1"/>
</dbReference>
<dbReference type="InterPro" id="IPR050438">
    <property type="entry name" value="LMW_PTPase"/>
</dbReference>
<dbReference type="EMBL" id="UINC01001494">
    <property type="protein sequence ID" value="SUZ82151.1"/>
    <property type="molecule type" value="Genomic_DNA"/>
</dbReference>
<dbReference type="SUPFAM" id="SSF52788">
    <property type="entry name" value="Phosphotyrosine protein phosphatases I"/>
    <property type="match status" value="1"/>
</dbReference>
<feature type="domain" description="Phosphotyrosine protein phosphatase I" evidence="1">
    <location>
        <begin position="1"/>
        <end position="134"/>
    </location>
</feature>
<dbReference type="InterPro" id="IPR036196">
    <property type="entry name" value="Ptyr_pPase_sf"/>
</dbReference>
<dbReference type="PANTHER" id="PTHR11717">
    <property type="entry name" value="LOW MOLECULAR WEIGHT PROTEIN TYROSINE PHOSPHATASE"/>
    <property type="match status" value="1"/>
</dbReference>
<sequence>MAEVIAQNEIEQWGWNSVEVRSAGIAAFDGAGASSGALRAAEAHSLDLTRHRATFLTKEVAIWADLILVMSPSHFMSVTELGAGEISSLITSFADAREGGRISESVPDPVGGTEQEYLETFDLIKDLVNKVLQRIGPSGCK</sequence>
<protein>
    <recommendedName>
        <fullName evidence="1">Phosphotyrosine protein phosphatase I domain-containing protein</fullName>
    </recommendedName>
</protein>